<dbReference type="AlphaFoldDB" id="A0AAD5RI94"/>
<reference evidence="6" key="1">
    <citation type="submission" date="2022-07" db="EMBL/GenBank/DDBJ databases">
        <title>Draft genome sequence of Zalerion maritima ATCC 34329, a (micro)plastics degrading marine fungus.</title>
        <authorList>
            <person name="Paco A."/>
            <person name="Goncalves M.F.M."/>
            <person name="Rocha-Santos T.A.P."/>
            <person name="Alves A."/>
        </authorList>
    </citation>
    <scope>NUCLEOTIDE SEQUENCE</scope>
    <source>
        <strain evidence="6">ATCC 34329</strain>
    </source>
</reference>
<dbReference type="EMBL" id="JAKWBI020000441">
    <property type="protein sequence ID" value="KAJ2894971.1"/>
    <property type="molecule type" value="Genomic_DNA"/>
</dbReference>
<proteinExistence type="predicted"/>
<feature type="binding site" evidence="4">
    <location>
        <begin position="4"/>
        <end position="9"/>
    </location>
    <ligand>
        <name>substrate</name>
    </ligand>
</feature>
<feature type="region of interest" description="Disordered" evidence="5">
    <location>
        <begin position="53"/>
        <end position="121"/>
    </location>
</feature>
<organism evidence="6 7">
    <name type="scientific">Zalerion maritima</name>
    <dbReference type="NCBI Taxonomy" id="339359"/>
    <lineage>
        <taxon>Eukaryota</taxon>
        <taxon>Fungi</taxon>
        <taxon>Dikarya</taxon>
        <taxon>Ascomycota</taxon>
        <taxon>Pezizomycotina</taxon>
        <taxon>Sordariomycetes</taxon>
        <taxon>Lulworthiomycetidae</taxon>
        <taxon>Lulworthiales</taxon>
        <taxon>Lulworthiaceae</taxon>
        <taxon>Zalerion</taxon>
    </lineage>
</organism>
<dbReference type="Proteomes" id="UP001201980">
    <property type="component" value="Unassembled WGS sequence"/>
</dbReference>
<dbReference type="InterPro" id="IPR013024">
    <property type="entry name" value="GGCT-like"/>
</dbReference>
<dbReference type="GO" id="GO:0003839">
    <property type="term" value="F:gamma-glutamylcyclotransferase activity"/>
    <property type="evidence" value="ECO:0007669"/>
    <property type="project" value="UniProtKB-EC"/>
</dbReference>
<dbReference type="PANTHER" id="PTHR12935">
    <property type="entry name" value="GAMMA-GLUTAMYLCYCLOTRANSFERASE"/>
    <property type="match status" value="1"/>
</dbReference>
<evidence type="ECO:0000256" key="5">
    <source>
        <dbReference type="SAM" id="MobiDB-lite"/>
    </source>
</evidence>
<feature type="compositionally biased region" description="Low complexity" evidence="5">
    <location>
        <begin position="53"/>
        <end position="66"/>
    </location>
</feature>
<gene>
    <name evidence="6" type="ORF">MKZ38_007060</name>
</gene>
<comment type="caution">
    <text evidence="6">The sequence shown here is derived from an EMBL/GenBank/DDBJ whole genome shotgun (WGS) entry which is preliminary data.</text>
</comment>
<protein>
    <recommendedName>
        <fullName evidence="1">gamma-glutamylcyclotransferase</fullName>
        <ecNumber evidence="1">4.3.2.9</ecNumber>
    </recommendedName>
</protein>
<feature type="region of interest" description="Disordered" evidence="5">
    <location>
        <begin position="209"/>
        <end position="228"/>
    </location>
</feature>
<evidence type="ECO:0000256" key="1">
    <source>
        <dbReference type="ARBA" id="ARBA00012346"/>
    </source>
</evidence>
<dbReference type="PANTHER" id="PTHR12935:SF0">
    <property type="entry name" value="GAMMA-GLUTAMYLCYCLOTRANSFERASE"/>
    <property type="match status" value="1"/>
</dbReference>
<sequence length="289" mass="31584">MPLYFAYGSNMSLSQMRRRCPQNSYIGVGTLHGYTWQINDRGYANVIPVPAPSSTATASNSSLDSSPPRPETRISASHPALHELNENSNLYPYPPSGLEPSTSTSSWSSRAKTARTNGTTSRSTAVEGLVYSIPNSEVDILDVFEGVETGYYERRSLFISMNTTQEKLAQVLERNSSSTSWGPSLPEVSQEARESERKIGKVLELAASPQPQNTNLSQEQPENTISGPKPTTIAVFALVYLSPQYTDPGSPQQEYIERMKDAIDDAESLGVSASHIQLMCLTMLDGKGH</sequence>
<dbReference type="InterPro" id="IPR017939">
    <property type="entry name" value="G-Glutamylcylcotransferase"/>
</dbReference>
<evidence type="ECO:0000313" key="7">
    <source>
        <dbReference type="Proteomes" id="UP001201980"/>
    </source>
</evidence>
<feature type="compositionally biased region" description="Low complexity" evidence="5">
    <location>
        <begin position="101"/>
        <end position="116"/>
    </location>
</feature>
<feature type="active site" description="Proton acceptor" evidence="3">
    <location>
        <position position="145"/>
    </location>
</feature>
<evidence type="ECO:0000256" key="2">
    <source>
        <dbReference type="ARBA" id="ARBA00023239"/>
    </source>
</evidence>
<feature type="compositionally biased region" description="Polar residues" evidence="5">
    <location>
        <begin position="209"/>
        <end position="226"/>
    </location>
</feature>
<keyword evidence="7" id="KW-1185">Reference proteome</keyword>
<evidence type="ECO:0000313" key="6">
    <source>
        <dbReference type="EMBL" id="KAJ2894971.1"/>
    </source>
</evidence>
<keyword evidence="2" id="KW-0456">Lyase</keyword>
<dbReference type="InterPro" id="IPR036568">
    <property type="entry name" value="GGCT-like_sf"/>
</dbReference>
<evidence type="ECO:0000256" key="4">
    <source>
        <dbReference type="PIRSR" id="PIRSR617939-2"/>
    </source>
</evidence>
<dbReference type="Gene3D" id="3.10.490.10">
    <property type="entry name" value="Gamma-glutamyl cyclotransferase-like"/>
    <property type="match status" value="1"/>
</dbReference>
<dbReference type="CDD" id="cd06661">
    <property type="entry name" value="GGCT_like"/>
    <property type="match status" value="1"/>
</dbReference>
<name>A0AAD5RI94_9PEZI</name>
<evidence type="ECO:0000256" key="3">
    <source>
        <dbReference type="PIRSR" id="PIRSR617939-1"/>
    </source>
</evidence>
<dbReference type="EC" id="4.3.2.9" evidence="1"/>
<dbReference type="SUPFAM" id="SSF110857">
    <property type="entry name" value="Gamma-glutamyl cyclotransferase-like"/>
    <property type="match status" value="1"/>
</dbReference>
<accession>A0AAD5RI94</accession>